<dbReference type="RefSeq" id="XP_025515905.1">
    <property type="nucleotide sequence ID" value="XM_025658660.1"/>
</dbReference>
<accession>A0A8G1VPR3</accession>
<evidence type="ECO:0000313" key="1">
    <source>
        <dbReference type="EMBL" id="RAH57983.1"/>
    </source>
</evidence>
<evidence type="ECO:0000313" key="2">
    <source>
        <dbReference type="Proteomes" id="UP000249526"/>
    </source>
</evidence>
<proteinExistence type="predicted"/>
<dbReference type="AlphaFoldDB" id="A0A8G1VPR3"/>
<reference evidence="1 2" key="1">
    <citation type="submission" date="2018-02" db="EMBL/GenBank/DDBJ databases">
        <title>The genomes of Aspergillus section Nigri reveals drivers in fungal speciation.</title>
        <authorList>
            <consortium name="DOE Joint Genome Institute"/>
            <person name="Vesth T.C."/>
            <person name="Nybo J."/>
            <person name="Theobald S."/>
            <person name="Brandl J."/>
            <person name="Frisvad J.C."/>
            <person name="Nielsen K.F."/>
            <person name="Lyhne E.K."/>
            <person name="Kogle M.E."/>
            <person name="Kuo A."/>
            <person name="Riley R."/>
            <person name="Clum A."/>
            <person name="Nolan M."/>
            <person name="Lipzen A."/>
            <person name="Salamov A."/>
            <person name="Henrissat B."/>
            <person name="Wiebenga A."/>
            <person name="De vries R.P."/>
            <person name="Grigoriev I.V."/>
            <person name="Mortensen U.H."/>
            <person name="Andersen M.R."/>
            <person name="Baker S.E."/>
        </authorList>
    </citation>
    <scope>NUCLEOTIDE SEQUENCE [LARGE SCALE GENOMIC DNA]</scope>
    <source>
        <strain evidence="1 2">CBS 112811</strain>
    </source>
</reference>
<keyword evidence="2" id="KW-1185">Reference proteome</keyword>
<organism evidence="1 2">
    <name type="scientific">Aspergillus piperis CBS 112811</name>
    <dbReference type="NCBI Taxonomy" id="1448313"/>
    <lineage>
        <taxon>Eukaryota</taxon>
        <taxon>Fungi</taxon>
        <taxon>Dikarya</taxon>
        <taxon>Ascomycota</taxon>
        <taxon>Pezizomycotina</taxon>
        <taxon>Eurotiomycetes</taxon>
        <taxon>Eurotiomycetidae</taxon>
        <taxon>Eurotiales</taxon>
        <taxon>Aspergillaceae</taxon>
        <taxon>Aspergillus</taxon>
        <taxon>Aspergillus subgen. Circumdati</taxon>
    </lineage>
</organism>
<dbReference type="GeneID" id="37162062"/>
<dbReference type="EMBL" id="KZ825061">
    <property type="protein sequence ID" value="RAH57983.1"/>
    <property type="molecule type" value="Genomic_DNA"/>
</dbReference>
<dbReference type="Proteomes" id="UP000249526">
    <property type="component" value="Unassembled WGS sequence"/>
</dbReference>
<protein>
    <submittedName>
        <fullName evidence="1">Uncharacterized protein</fullName>
    </submittedName>
</protein>
<gene>
    <name evidence="1" type="ORF">BO85DRAFT_438209</name>
</gene>
<sequence>MACAEVGVADGRAALLPEGAKLPGGFAACWIVGFPLWTDGYILEERYKKEEVDEVQYPSKQQQQQQQQHFTFLLYSFILITAGQAGTASALPDPLIHILTLHTPSALPCSWRPKIATIRLGAFGEKARLWRRVAERS</sequence>
<name>A0A8G1VPR3_9EURO</name>